<organism evidence="1 2">
    <name type="scientific">Planococcus antarcticus DSM 14505</name>
    <dbReference type="NCBI Taxonomy" id="1185653"/>
    <lineage>
        <taxon>Bacteria</taxon>
        <taxon>Bacillati</taxon>
        <taxon>Bacillota</taxon>
        <taxon>Bacilli</taxon>
        <taxon>Bacillales</taxon>
        <taxon>Caryophanaceae</taxon>
        <taxon>Planococcus</taxon>
    </lineage>
</organism>
<keyword evidence="2" id="KW-1185">Reference proteome</keyword>
<name>A0ABN4RFB8_9BACL</name>
<evidence type="ECO:0000313" key="1">
    <source>
        <dbReference type="EMBL" id="ANU10756.1"/>
    </source>
</evidence>
<dbReference type="Proteomes" id="UP000092661">
    <property type="component" value="Chromosome"/>
</dbReference>
<dbReference type="EMBL" id="CP016534">
    <property type="protein sequence ID" value="ANU10756.1"/>
    <property type="molecule type" value="Genomic_DNA"/>
</dbReference>
<proteinExistence type="predicted"/>
<gene>
    <name evidence="1" type="ORF">BBH88_10785</name>
</gene>
<evidence type="ECO:0000313" key="2">
    <source>
        <dbReference type="Proteomes" id="UP000092661"/>
    </source>
</evidence>
<accession>A0ABN4RFB8</accession>
<reference evidence="1" key="1">
    <citation type="submission" date="2016-10" db="EMBL/GenBank/DDBJ databases">
        <authorList>
            <person name="See-Too W.S."/>
        </authorList>
    </citation>
    <scope>NUCLEOTIDE SEQUENCE</scope>
    <source>
        <strain evidence="1">DSM 14505</strain>
    </source>
</reference>
<protein>
    <submittedName>
        <fullName evidence="1">Uncharacterized protein</fullName>
    </submittedName>
</protein>
<sequence>MSMSTGLTTKDKFGHALQTLEVAKPFAKSMYQTEVFQLATELSSTEEGMVQLYEFAPQFDQAGVFHGGPWVDASNLEAPFVGGSLKLKGINSVVEMLSELRMLAIAEGTYQNPEVPKEEAATFLNEVLALNLDLLFPPETEEARVAGGGEHLERGERLFRFLGGKLSYKAVADKLVEEIERLTVQRPIMVDRIVLMIETATRMIDENISDSTKDRLLYFKKAITYPTALSEQYTDLKSYRQRLMKESEESLLEEAQIFAKSMNETGLVSPANAVFVHYLNRKYPHLLSEALSLTEQGKASLNANPELIRDMIQISVHPQTSKVVYGLSKMLDRGVLTQEPLLPALRRLFEIDIQPEVKKLLMRPEFRKGGITANGILVGGVISVLGQPLGIGQGLNPTCQSARALSLWSQHGIGQLLEYIARAVRENDIDMTFEGEPIHSNMVIGGVAEEIHQDLDPVSIVLVPHLDKIYNEMMKKTIFRGEDGHKWVNPEFYGEWISRGFANIIDPLTGYVADYAAFVRLFYATHHPEYNEGYEMIYPNPVGIYITNVHGNLLGLHAVSIQRIAEDPNGEYRVYFYNPNNDSGQNWGQGILTSVQGNGEYEGESSLPFHQFTSRMYAFHYNPYEQGDLIMVEDSDVEKIETLARESWGKNYTWF</sequence>